<accession>A0A5N6H2T0</accession>
<name>A0A5N6H2T0_ASPFL</name>
<reference evidence="1" key="1">
    <citation type="submission" date="2019-04" db="EMBL/GenBank/DDBJ databases">
        <title>Friends and foes A comparative genomics study of 23 Aspergillus species from section Flavi.</title>
        <authorList>
            <consortium name="DOE Joint Genome Institute"/>
            <person name="Kjaerbolling I."/>
            <person name="Vesth T."/>
            <person name="Frisvad J.C."/>
            <person name="Nybo J.L."/>
            <person name="Theobald S."/>
            <person name="Kildgaard S."/>
            <person name="Isbrandt T."/>
            <person name="Kuo A."/>
            <person name="Sato A."/>
            <person name="Lyhne E.K."/>
            <person name="Kogle M.E."/>
            <person name="Wiebenga A."/>
            <person name="Kun R.S."/>
            <person name="Lubbers R.J."/>
            <person name="Makela M.R."/>
            <person name="Barry K."/>
            <person name="Chovatia M."/>
            <person name="Clum A."/>
            <person name="Daum C."/>
            <person name="Haridas S."/>
            <person name="He G."/>
            <person name="LaButti K."/>
            <person name="Lipzen A."/>
            <person name="Mondo S."/>
            <person name="Riley R."/>
            <person name="Salamov A."/>
            <person name="Simmons B.A."/>
            <person name="Magnuson J.K."/>
            <person name="Henrissat B."/>
            <person name="Mortensen U.H."/>
            <person name="Larsen T.O."/>
            <person name="Devries R.P."/>
            <person name="Grigoriev I.V."/>
            <person name="Machida M."/>
            <person name="Baker S.E."/>
            <person name="Andersen M.R."/>
        </authorList>
    </citation>
    <scope>NUCLEOTIDE SEQUENCE [LARGE SCALE GENOMIC DNA]</scope>
    <source>
        <strain evidence="1">CBS 121.62</strain>
    </source>
</reference>
<protein>
    <submittedName>
        <fullName evidence="1">Uncharacterized protein</fullName>
    </submittedName>
</protein>
<dbReference type="EMBL" id="ML734580">
    <property type="protein sequence ID" value="KAB8248437.1"/>
    <property type="molecule type" value="Genomic_DNA"/>
</dbReference>
<sequence length="71" mass="8002">MLRAREEYFGFTTRYPCTPSSAMVMIACICSSLDKSPSLSAEIRTSTTCSLKPKTNLYDEVHQECEAHLNH</sequence>
<dbReference type="Proteomes" id="UP000325434">
    <property type="component" value="Unassembled WGS sequence"/>
</dbReference>
<organism evidence="1">
    <name type="scientific">Aspergillus flavus</name>
    <dbReference type="NCBI Taxonomy" id="5059"/>
    <lineage>
        <taxon>Eukaryota</taxon>
        <taxon>Fungi</taxon>
        <taxon>Dikarya</taxon>
        <taxon>Ascomycota</taxon>
        <taxon>Pezizomycotina</taxon>
        <taxon>Eurotiomycetes</taxon>
        <taxon>Eurotiomycetidae</taxon>
        <taxon>Eurotiales</taxon>
        <taxon>Aspergillaceae</taxon>
        <taxon>Aspergillus</taxon>
        <taxon>Aspergillus subgen. Circumdati</taxon>
    </lineage>
</organism>
<proteinExistence type="predicted"/>
<dbReference type="AlphaFoldDB" id="A0A5N6H2T0"/>
<gene>
    <name evidence="1" type="ORF">BDV35DRAFT_347944</name>
</gene>
<dbReference type="PROSITE" id="PS51257">
    <property type="entry name" value="PROKAR_LIPOPROTEIN"/>
    <property type="match status" value="1"/>
</dbReference>
<evidence type="ECO:0000313" key="1">
    <source>
        <dbReference type="EMBL" id="KAB8248437.1"/>
    </source>
</evidence>